<protein>
    <recommendedName>
        <fullName evidence="9">RING-type domain-containing protein</fullName>
    </recommendedName>
</protein>
<dbReference type="InterPro" id="IPR001841">
    <property type="entry name" value="Znf_RING"/>
</dbReference>
<dbReference type="PANTHER" id="PTHR23327">
    <property type="entry name" value="RING FINGER PROTEIN 127"/>
    <property type="match status" value="1"/>
</dbReference>
<dbReference type="InterPro" id="IPR004331">
    <property type="entry name" value="SPX_dom"/>
</dbReference>
<dbReference type="SMART" id="SM00184">
    <property type="entry name" value="RING"/>
    <property type="match status" value="1"/>
</dbReference>
<evidence type="ECO:0000256" key="2">
    <source>
        <dbReference type="ARBA" id="ARBA00022771"/>
    </source>
</evidence>
<evidence type="ECO:0000259" key="5">
    <source>
        <dbReference type="PROSITE" id="PS50089"/>
    </source>
</evidence>
<reference evidence="7" key="1">
    <citation type="journal article" date="2020" name="Nat. Commun.">
        <title>Large-scale genome sequencing of mycorrhizal fungi provides insights into the early evolution of symbiotic traits.</title>
        <authorList>
            <person name="Miyauchi S."/>
            <person name="Kiss E."/>
            <person name="Kuo A."/>
            <person name="Drula E."/>
            <person name="Kohler A."/>
            <person name="Sanchez-Garcia M."/>
            <person name="Morin E."/>
            <person name="Andreopoulos B."/>
            <person name="Barry K.W."/>
            <person name="Bonito G."/>
            <person name="Buee M."/>
            <person name="Carver A."/>
            <person name="Chen C."/>
            <person name="Cichocki N."/>
            <person name="Clum A."/>
            <person name="Culley D."/>
            <person name="Crous P.W."/>
            <person name="Fauchery L."/>
            <person name="Girlanda M."/>
            <person name="Hayes R.D."/>
            <person name="Keri Z."/>
            <person name="LaButti K."/>
            <person name="Lipzen A."/>
            <person name="Lombard V."/>
            <person name="Magnuson J."/>
            <person name="Maillard F."/>
            <person name="Murat C."/>
            <person name="Nolan M."/>
            <person name="Ohm R.A."/>
            <person name="Pangilinan J."/>
            <person name="Pereira M.F."/>
            <person name="Perotto S."/>
            <person name="Peter M."/>
            <person name="Pfister S."/>
            <person name="Riley R."/>
            <person name="Sitrit Y."/>
            <person name="Stielow J.B."/>
            <person name="Szollosi G."/>
            <person name="Zifcakova L."/>
            <person name="Stursova M."/>
            <person name="Spatafora J.W."/>
            <person name="Tedersoo L."/>
            <person name="Vaario L.M."/>
            <person name="Yamada A."/>
            <person name="Yan M."/>
            <person name="Wang P."/>
            <person name="Xu J."/>
            <person name="Bruns T."/>
            <person name="Baldrian P."/>
            <person name="Vilgalys R."/>
            <person name="Dunand C."/>
            <person name="Henrissat B."/>
            <person name="Grigoriev I.V."/>
            <person name="Hibbett D."/>
            <person name="Nagy L.G."/>
            <person name="Martin F.M."/>
        </authorList>
    </citation>
    <scope>NUCLEOTIDE SEQUENCE</scope>
    <source>
        <strain evidence="7">UH-Tt-Lm1</strain>
    </source>
</reference>
<evidence type="ECO:0008006" key="9">
    <source>
        <dbReference type="Google" id="ProtNLM"/>
    </source>
</evidence>
<keyword evidence="8" id="KW-1185">Reference proteome</keyword>
<comment type="caution">
    <text evidence="7">The sequence shown here is derived from an EMBL/GenBank/DDBJ whole genome shotgun (WGS) entry which is preliminary data.</text>
</comment>
<dbReference type="EMBL" id="WIUZ02000004">
    <property type="protein sequence ID" value="KAF9788418.1"/>
    <property type="molecule type" value="Genomic_DNA"/>
</dbReference>
<dbReference type="GO" id="GO:0008270">
    <property type="term" value="F:zinc ion binding"/>
    <property type="evidence" value="ECO:0007669"/>
    <property type="project" value="UniProtKB-KW"/>
</dbReference>
<dbReference type="Pfam" id="PF00097">
    <property type="entry name" value="zf-C3HC4"/>
    <property type="match status" value="1"/>
</dbReference>
<evidence type="ECO:0000256" key="1">
    <source>
        <dbReference type="ARBA" id="ARBA00022723"/>
    </source>
</evidence>
<evidence type="ECO:0000259" key="6">
    <source>
        <dbReference type="PROSITE" id="PS51382"/>
    </source>
</evidence>
<dbReference type="AlphaFoldDB" id="A0A9P6L9F1"/>
<feature type="domain" description="SPX" evidence="6">
    <location>
        <begin position="1"/>
        <end position="331"/>
    </location>
</feature>
<dbReference type="Proteomes" id="UP000736335">
    <property type="component" value="Unassembled WGS sequence"/>
</dbReference>
<proteinExistence type="predicted"/>
<dbReference type="PROSITE" id="PS50089">
    <property type="entry name" value="ZF_RING_2"/>
    <property type="match status" value="1"/>
</dbReference>
<organism evidence="7 8">
    <name type="scientific">Thelephora terrestris</name>
    <dbReference type="NCBI Taxonomy" id="56493"/>
    <lineage>
        <taxon>Eukaryota</taxon>
        <taxon>Fungi</taxon>
        <taxon>Dikarya</taxon>
        <taxon>Basidiomycota</taxon>
        <taxon>Agaricomycotina</taxon>
        <taxon>Agaricomycetes</taxon>
        <taxon>Thelephorales</taxon>
        <taxon>Thelephoraceae</taxon>
        <taxon>Thelephora</taxon>
    </lineage>
</organism>
<keyword evidence="3" id="KW-0862">Zinc</keyword>
<keyword evidence="1" id="KW-0479">Metal-binding</keyword>
<reference evidence="7" key="2">
    <citation type="submission" date="2020-11" db="EMBL/GenBank/DDBJ databases">
        <authorList>
            <consortium name="DOE Joint Genome Institute"/>
            <person name="Kuo A."/>
            <person name="Miyauchi S."/>
            <person name="Kiss E."/>
            <person name="Drula E."/>
            <person name="Kohler A."/>
            <person name="Sanchez-Garcia M."/>
            <person name="Andreopoulos B."/>
            <person name="Barry K.W."/>
            <person name="Bonito G."/>
            <person name="Buee M."/>
            <person name="Carver A."/>
            <person name="Chen C."/>
            <person name="Cichocki N."/>
            <person name="Clum A."/>
            <person name="Culley D."/>
            <person name="Crous P.W."/>
            <person name="Fauchery L."/>
            <person name="Girlanda M."/>
            <person name="Hayes R."/>
            <person name="Keri Z."/>
            <person name="Labutti K."/>
            <person name="Lipzen A."/>
            <person name="Lombard V."/>
            <person name="Magnuson J."/>
            <person name="Maillard F."/>
            <person name="Morin E."/>
            <person name="Murat C."/>
            <person name="Nolan M."/>
            <person name="Ohm R."/>
            <person name="Pangilinan J."/>
            <person name="Pereira M."/>
            <person name="Perotto S."/>
            <person name="Peter M."/>
            <person name="Riley R."/>
            <person name="Sitrit Y."/>
            <person name="Stielow B."/>
            <person name="Szollosi G."/>
            <person name="Zifcakova L."/>
            <person name="Stursova M."/>
            <person name="Spatafora J.W."/>
            <person name="Tedersoo L."/>
            <person name="Vaario L.-M."/>
            <person name="Yamada A."/>
            <person name="Yan M."/>
            <person name="Wang P."/>
            <person name="Xu J."/>
            <person name="Bruns T."/>
            <person name="Baldrian P."/>
            <person name="Vilgalys R."/>
            <person name="Henrissat B."/>
            <person name="Grigoriev I.V."/>
            <person name="Hibbett D."/>
            <person name="Nagy L.G."/>
            <person name="Martin F.M."/>
        </authorList>
    </citation>
    <scope>NUCLEOTIDE SEQUENCE</scope>
    <source>
        <strain evidence="7">UH-Tt-Lm1</strain>
    </source>
</reference>
<keyword evidence="2 4" id="KW-0863">Zinc-finger</keyword>
<dbReference type="SUPFAM" id="SSF57850">
    <property type="entry name" value="RING/U-box"/>
    <property type="match status" value="1"/>
</dbReference>
<dbReference type="InterPro" id="IPR013083">
    <property type="entry name" value="Znf_RING/FYVE/PHD"/>
</dbReference>
<dbReference type="PANTHER" id="PTHR23327:SF51">
    <property type="entry name" value="TRANSCRIPTIONAL REGULATOR OF YEAST FORM ADHERENCE 3"/>
    <property type="match status" value="1"/>
</dbReference>
<dbReference type="OrthoDB" id="5588846at2759"/>
<dbReference type="Gene3D" id="3.30.40.10">
    <property type="entry name" value="Zinc/RING finger domain, C3HC4 (zinc finger)"/>
    <property type="match status" value="1"/>
</dbReference>
<dbReference type="InterPro" id="IPR017907">
    <property type="entry name" value="Znf_RING_CS"/>
</dbReference>
<dbReference type="PROSITE" id="PS00518">
    <property type="entry name" value="ZF_RING_1"/>
    <property type="match status" value="1"/>
</dbReference>
<sequence length="490" mass="54677">MHFSKSYAQILLSLPPGLRENAISYRQLKKLINQVVQELMLLGFSPELVRDLVKQGNDALHSMRENEKPEERTALAIQSPVTTNSGLRLSYEVDNDLGHLVPRLRLIIDKGANVDTALQVPVLASLEQSPADSSGREYIIPLVSDTAFFDFLTSALNNLSTQLTVVHSQFMTDLEDLSKSISKRALPVSQVDASYHPFTPSDDPGTITVPSTRSAFRPKLDDKSDLYLWRQLLSLYIDAEVFDSVAERNRGERSLEDAELRMAKFLERAEKSGVLQGKSKKANVEVQRFFRLNNMILNLKKLNYASSEATRKILKKHAKRTALPFPPSLPREIVSAVGVVDVEIPTATDPPSTGRMSHALIPLPQHCASLPQLLIQAIGDTILPIIPHVDDYSCVICTSLAFKPIRLLCGHLFCVRCLVKMQKQGKPNCPMCRSPCVLTADRSNVDWALMNFMADWFPVESRDKLRSNEREANAELAQQLGFDKGGCLVM</sequence>
<gene>
    <name evidence="7" type="ORF">BJ322DRAFT_1048763</name>
</gene>
<evidence type="ECO:0000256" key="4">
    <source>
        <dbReference type="PROSITE-ProRule" id="PRU00175"/>
    </source>
</evidence>
<evidence type="ECO:0000313" key="8">
    <source>
        <dbReference type="Proteomes" id="UP000736335"/>
    </source>
</evidence>
<evidence type="ECO:0000256" key="3">
    <source>
        <dbReference type="ARBA" id="ARBA00022833"/>
    </source>
</evidence>
<feature type="domain" description="RING-type" evidence="5">
    <location>
        <begin position="394"/>
        <end position="433"/>
    </location>
</feature>
<dbReference type="PROSITE" id="PS51382">
    <property type="entry name" value="SPX"/>
    <property type="match status" value="1"/>
</dbReference>
<dbReference type="InterPro" id="IPR018957">
    <property type="entry name" value="Znf_C3HC4_RING-type"/>
</dbReference>
<dbReference type="Pfam" id="PF03105">
    <property type="entry name" value="SPX"/>
    <property type="match status" value="1"/>
</dbReference>
<name>A0A9P6L9F1_9AGAM</name>
<evidence type="ECO:0000313" key="7">
    <source>
        <dbReference type="EMBL" id="KAF9788418.1"/>
    </source>
</evidence>
<accession>A0A9P6L9F1</accession>